<dbReference type="GO" id="GO:0000209">
    <property type="term" value="P:protein polyubiquitination"/>
    <property type="evidence" value="ECO:0007669"/>
    <property type="project" value="TreeGrafter"/>
</dbReference>
<keyword evidence="3" id="KW-0808">Transferase</keyword>
<evidence type="ECO:0000259" key="10">
    <source>
        <dbReference type="PROSITE" id="PS51698"/>
    </source>
</evidence>
<comment type="caution">
    <text evidence="11">The sequence shown here is derived from an EMBL/GenBank/DDBJ whole genome shotgun (WGS) entry which is preliminary data.</text>
</comment>
<dbReference type="InterPro" id="IPR003613">
    <property type="entry name" value="Ubox_domain"/>
</dbReference>
<dbReference type="InterPro" id="IPR041312">
    <property type="entry name" value="CHIP_TPR_N"/>
</dbReference>
<evidence type="ECO:0000256" key="8">
    <source>
        <dbReference type="ARBA" id="ARBA00044543"/>
    </source>
</evidence>
<dbReference type="PROSITE" id="PS50005">
    <property type="entry name" value="TPR"/>
    <property type="match status" value="2"/>
</dbReference>
<dbReference type="PANTHER" id="PTHR46803:SF2">
    <property type="entry name" value="E3 UBIQUITIN-PROTEIN LIGASE CHIP"/>
    <property type="match status" value="1"/>
</dbReference>
<keyword evidence="4" id="KW-0677">Repeat</keyword>
<dbReference type="SMART" id="SM00504">
    <property type="entry name" value="Ubox"/>
    <property type="match status" value="1"/>
</dbReference>
<feature type="repeat" description="TPR" evidence="9">
    <location>
        <begin position="2"/>
        <end position="35"/>
    </location>
</feature>
<evidence type="ECO:0000256" key="7">
    <source>
        <dbReference type="ARBA" id="ARBA00044534"/>
    </source>
</evidence>
<dbReference type="SUPFAM" id="SSF57850">
    <property type="entry name" value="RING/U-box"/>
    <property type="match status" value="1"/>
</dbReference>
<gene>
    <name evidence="11" type="ORF">K493DRAFT_317227</name>
</gene>
<dbReference type="PROSITE" id="PS51698">
    <property type="entry name" value="U_BOX"/>
    <property type="match status" value="1"/>
</dbReference>
<comment type="catalytic activity">
    <reaction evidence="1">
        <text>S-ubiquitinyl-[E2 ubiquitin-conjugating enzyme]-L-cysteine + [acceptor protein]-L-lysine = [E2 ubiquitin-conjugating enzyme]-L-cysteine + N(6)-ubiquitinyl-[acceptor protein]-L-lysine.</text>
        <dbReference type="EC" id="2.3.2.27"/>
    </reaction>
</comment>
<dbReference type="EC" id="2.3.2.27" evidence="2"/>
<feature type="domain" description="U-box" evidence="10">
    <location>
        <begin position="197"/>
        <end position="271"/>
    </location>
</feature>
<dbReference type="AlphaFoldDB" id="A0A1Y1Y0I1"/>
<dbReference type="Pfam" id="PF18391">
    <property type="entry name" value="CHIP_TPR_N"/>
    <property type="match status" value="1"/>
</dbReference>
<evidence type="ECO:0000256" key="1">
    <source>
        <dbReference type="ARBA" id="ARBA00000900"/>
    </source>
</evidence>
<evidence type="ECO:0000313" key="12">
    <source>
        <dbReference type="Proteomes" id="UP000193498"/>
    </source>
</evidence>
<dbReference type="InterPro" id="IPR011990">
    <property type="entry name" value="TPR-like_helical_dom_sf"/>
</dbReference>
<dbReference type="STRING" id="1314790.A0A1Y1Y0I1"/>
<dbReference type="CDD" id="cd16654">
    <property type="entry name" value="RING-Ubox_CHIP"/>
    <property type="match status" value="1"/>
</dbReference>
<dbReference type="Gene3D" id="6.10.140.2020">
    <property type="match status" value="1"/>
</dbReference>
<dbReference type="InterPro" id="IPR013083">
    <property type="entry name" value="Znf_RING/FYVE/PHD"/>
</dbReference>
<dbReference type="Proteomes" id="UP000193498">
    <property type="component" value="Unassembled WGS sequence"/>
</dbReference>
<dbReference type="FunFam" id="3.30.40.10:FF:000124">
    <property type="entry name" value="STIP1 homology and U box-containing protein 1"/>
    <property type="match status" value="1"/>
</dbReference>
<evidence type="ECO:0000256" key="3">
    <source>
        <dbReference type="ARBA" id="ARBA00022679"/>
    </source>
</evidence>
<dbReference type="InterPro" id="IPR019734">
    <property type="entry name" value="TPR_rpt"/>
</dbReference>
<dbReference type="InterPro" id="IPR045202">
    <property type="entry name" value="CHIP_RING-Ubox"/>
</dbReference>
<dbReference type="SMART" id="SM00028">
    <property type="entry name" value="TPR"/>
    <property type="match status" value="2"/>
</dbReference>
<accession>A0A1Y1Y0I1</accession>
<dbReference type="GO" id="GO:0061630">
    <property type="term" value="F:ubiquitin protein ligase activity"/>
    <property type="evidence" value="ECO:0007669"/>
    <property type="project" value="UniProtKB-EC"/>
</dbReference>
<dbReference type="GO" id="GO:0045862">
    <property type="term" value="P:positive regulation of proteolysis"/>
    <property type="evidence" value="ECO:0007669"/>
    <property type="project" value="TreeGrafter"/>
</dbReference>
<dbReference type="Pfam" id="PF13414">
    <property type="entry name" value="TPR_11"/>
    <property type="match status" value="1"/>
</dbReference>
<keyword evidence="5" id="KW-0833">Ubl conjugation pathway</keyword>
<dbReference type="GO" id="GO:0005737">
    <property type="term" value="C:cytoplasm"/>
    <property type="evidence" value="ECO:0007669"/>
    <property type="project" value="TreeGrafter"/>
</dbReference>
<evidence type="ECO:0000256" key="5">
    <source>
        <dbReference type="ARBA" id="ARBA00022786"/>
    </source>
</evidence>
<dbReference type="EMBL" id="MCFE01000319">
    <property type="protein sequence ID" value="ORX91478.1"/>
    <property type="molecule type" value="Genomic_DNA"/>
</dbReference>
<dbReference type="InParanoid" id="A0A1Y1Y0I1"/>
<dbReference type="GO" id="GO:0051087">
    <property type="term" value="F:protein-folding chaperone binding"/>
    <property type="evidence" value="ECO:0007669"/>
    <property type="project" value="TreeGrafter"/>
</dbReference>
<reference evidence="11 12" key="1">
    <citation type="submission" date="2016-07" db="EMBL/GenBank/DDBJ databases">
        <title>Pervasive Adenine N6-methylation of Active Genes in Fungi.</title>
        <authorList>
            <consortium name="DOE Joint Genome Institute"/>
            <person name="Mondo S.J."/>
            <person name="Dannebaum R.O."/>
            <person name="Kuo R.C."/>
            <person name="Labutti K."/>
            <person name="Haridas S."/>
            <person name="Kuo A."/>
            <person name="Salamov A."/>
            <person name="Ahrendt S.R."/>
            <person name="Lipzen A."/>
            <person name="Sullivan W."/>
            <person name="Andreopoulos W.B."/>
            <person name="Clum A."/>
            <person name="Lindquist E."/>
            <person name="Daum C."/>
            <person name="Ramamoorthy G.K."/>
            <person name="Gryganskyi A."/>
            <person name="Culley D."/>
            <person name="Magnuson J.K."/>
            <person name="James T.Y."/>
            <person name="O'Malley M.A."/>
            <person name="Stajich J.E."/>
            <person name="Spatafora J.W."/>
            <person name="Visel A."/>
            <person name="Grigoriev I.V."/>
        </authorList>
    </citation>
    <scope>NUCLEOTIDE SEQUENCE [LARGE SCALE GENOMIC DNA]</scope>
    <source>
        <strain evidence="11 12">CBS 931.73</strain>
    </source>
</reference>
<evidence type="ECO:0000256" key="6">
    <source>
        <dbReference type="ARBA" id="ARBA00022803"/>
    </source>
</evidence>
<dbReference type="OrthoDB" id="629492at2759"/>
<proteinExistence type="predicted"/>
<dbReference type="Gene3D" id="1.25.40.10">
    <property type="entry name" value="Tetratricopeptide repeat domain"/>
    <property type="match status" value="1"/>
</dbReference>
<dbReference type="GO" id="GO:0043161">
    <property type="term" value="P:proteasome-mediated ubiquitin-dependent protein catabolic process"/>
    <property type="evidence" value="ECO:0007669"/>
    <property type="project" value="TreeGrafter"/>
</dbReference>
<keyword evidence="6 9" id="KW-0802">TPR repeat</keyword>
<keyword evidence="12" id="KW-1185">Reference proteome</keyword>
<evidence type="ECO:0000256" key="2">
    <source>
        <dbReference type="ARBA" id="ARBA00012483"/>
    </source>
</evidence>
<dbReference type="Pfam" id="PF04564">
    <property type="entry name" value="U-box"/>
    <property type="match status" value="1"/>
</dbReference>
<evidence type="ECO:0000256" key="4">
    <source>
        <dbReference type="ARBA" id="ARBA00022737"/>
    </source>
</evidence>
<dbReference type="GO" id="GO:0006515">
    <property type="term" value="P:protein quality control for misfolded or incompletely synthesized proteins"/>
    <property type="evidence" value="ECO:0007669"/>
    <property type="project" value="TreeGrafter"/>
</dbReference>
<evidence type="ECO:0000256" key="9">
    <source>
        <dbReference type="PROSITE-ProRule" id="PRU00339"/>
    </source>
</evidence>
<dbReference type="Gene3D" id="3.30.40.10">
    <property type="entry name" value="Zinc/RING finger domain, C3HC4 (zinc finger)"/>
    <property type="match status" value="1"/>
</dbReference>
<name>A0A1Y1Y0I1_9FUNG</name>
<evidence type="ECO:0000313" key="11">
    <source>
        <dbReference type="EMBL" id="ORX91478.1"/>
    </source>
</evidence>
<dbReference type="SUPFAM" id="SSF48452">
    <property type="entry name" value="TPR-like"/>
    <property type="match status" value="1"/>
</dbReference>
<organism evidence="11 12">
    <name type="scientific">Basidiobolus meristosporus CBS 931.73</name>
    <dbReference type="NCBI Taxonomy" id="1314790"/>
    <lineage>
        <taxon>Eukaryota</taxon>
        <taxon>Fungi</taxon>
        <taxon>Fungi incertae sedis</taxon>
        <taxon>Zoopagomycota</taxon>
        <taxon>Entomophthoromycotina</taxon>
        <taxon>Basidiobolomycetes</taxon>
        <taxon>Basidiobolales</taxon>
        <taxon>Basidiobolaceae</taxon>
        <taxon>Basidiobolus</taxon>
    </lineage>
</organism>
<feature type="repeat" description="TPR" evidence="9">
    <location>
        <begin position="36"/>
        <end position="69"/>
    </location>
</feature>
<protein>
    <recommendedName>
        <fullName evidence="7">E3 ubiquitin-protein ligase CHIP</fullName>
        <ecNumber evidence="2">2.3.2.27</ecNumber>
    </recommendedName>
    <alternativeName>
        <fullName evidence="8">RING-type E3 ubiquitin transferase CHIP</fullName>
    </alternativeName>
</protein>
<sequence>MAELHKVRGNALYTQEKYEEAIQEYTKAIIKSPGTAIYYTNRALTYMKLKKWDSVIGDCEKAIELDPYSVKGYYFYGQALIEKDQRHNEAISLLKKAYELSIEQRTKSAQDIARNLLVARKKRWEYTENRRKRQENDLLSYLKDLIYNDRDREKNRCDIEGTLDEEMRSVIEYEFDEKISRLEQLFAQSDENLKKREVPDYLVDKISFNIFQDPVITPSGITYERTELMEHLNRVGHFDPLSRVAVTEKDLVPNLALREAAEEFLQKNGWAADY</sequence>
<dbReference type="GO" id="GO:0071218">
    <property type="term" value="P:cellular response to misfolded protein"/>
    <property type="evidence" value="ECO:0007669"/>
    <property type="project" value="TreeGrafter"/>
</dbReference>
<dbReference type="PANTHER" id="PTHR46803">
    <property type="entry name" value="E3 UBIQUITIN-PROTEIN LIGASE CHIP"/>
    <property type="match status" value="1"/>
</dbReference>